<dbReference type="Proteomes" id="UP001610563">
    <property type="component" value="Unassembled WGS sequence"/>
</dbReference>
<dbReference type="SUPFAM" id="SSF89372">
    <property type="entry name" value="Fucose-specific lectin"/>
    <property type="match status" value="1"/>
</dbReference>
<accession>A0ABR4FP75</accession>
<evidence type="ECO:0000313" key="5">
    <source>
        <dbReference type="Proteomes" id="UP001610563"/>
    </source>
</evidence>
<gene>
    <name evidence="4" type="ORF">BJX66DRAFT_347797</name>
</gene>
<evidence type="ECO:0000256" key="1">
    <source>
        <dbReference type="ARBA" id="ARBA00009042"/>
    </source>
</evidence>
<proteinExistence type="inferred from homology"/>
<dbReference type="InterPro" id="IPR012475">
    <property type="entry name" value="Fungal_lectin"/>
</dbReference>
<sequence>MSHVGAQQVRFRSAITALNNEDNVRVYSQDTSGGIREARYEKGKWTGGDEGSIVTRGILGTPIAAVRQDQHQAIHLFYITEGNLVRQMHRDPRGRWQDGNLNQTNVRVAPYSMIAACHVEGANQPLRLYVQLPDNTIQEYGSDGSDHGWSQIKNLGPALPGTGLACAVTQGHNTSVRLFLQDDNFAITERQSQDGQNWRNGDLSITKANPRTDLTALRCGDNEVRVYYVDQGHFDQPCVPGSQVAAVSWGSRRESHNDCNIRIYFQNGHQVTAITEWKYDGKWERGHQGLPPAQ</sequence>
<keyword evidence="3" id="KW-0430">Lectin</keyword>
<dbReference type="Pfam" id="PF07938">
    <property type="entry name" value="Fungal_lectin"/>
    <property type="match status" value="1"/>
</dbReference>
<evidence type="ECO:0000256" key="3">
    <source>
        <dbReference type="ARBA" id="ARBA00022734"/>
    </source>
</evidence>
<name>A0ABR4FP75_9EURO</name>
<organism evidence="4 5">
    <name type="scientific">Aspergillus keveii</name>
    <dbReference type="NCBI Taxonomy" id="714993"/>
    <lineage>
        <taxon>Eukaryota</taxon>
        <taxon>Fungi</taxon>
        <taxon>Dikarya</taxon>
        <taxon>Ascomycota</taxon>
        <taxon>Pezizomycotina</taxon>
        <taxon>Eurotiomycetes</taxon>
        <taxon>Eurotiomycetidae</taxon>
        <taxon>Eurotiales</taxon>
        <taxon>Aspergillaceae</taxon>
        <taxon>Aspergillus</taxon>
        <taxon>Aspergillus subgen. Nidulantes</taxon>
    </lineage>
</organism>
<dbReference type="EMBL" id="JBFTWV010000159">
    <property type="protein sequence ID" value="KAL2785009.1"/>
    <property type="molecule type" value="Genomic_DNA"/>
</dbReference>
<comment type="similarity">
    <text evidence="1">Belongs to the fungal fucose-specific lectin family.</text>
</comment>
<comment type="caution">
    <text evidence="4">The sequence shown here is derived from an EMBL/GenBank/DDBJ whole genome shotgun (WGS) entry which is preliminary data.</text>
</comment>
<dbReference type="Gene3D" id="2.120.10.70">
    <property type="entry name" value="Fucose-specific lectin"/>
    <property type="match status" value="1"/>
</dbReference>
<keyword evidence="5" id="KW-1185">Reference proteome</keyword>
<protein>
    <recommendedName>
        <fullName evidence="2">Fucose-specific lectin</fullName>
    </recommendedName>
</protein>
<reference evidence="4 5" key="1">
    <citation type="submission" date="2024-07" db="EMBL/GenBank/DDBJ databases">
        <title>Section-level genome sequencing and comparative genomics of Aspergillus sections Usti and Cavernicolus.</title>
        <authorList>
            <consortium name="Lawrence Berkeley National Laboratory"/>
            <person name="Nybo J.L."/>
            <person name="Vesth T.C."/>
            <person name="Theobald S."/>
            <person name="Frisvad J.C."/>
            <person name="Larsen T.O."/>
            <person name="Kjaerboelling I."/>
            <person name="Rothschild-Mancinelli K."/>
            <person name="Lyhne E.K."/>
            <person name="Kogle M.E."/>
            <person name="Barry K."/>
            <person name="Clum A."/>
            <person name="Na H."/>
            <person name="Ledsgaard L."/>
            <person name="Lin J."/>
            <person name="Lipzen A."/>
            <person name="Kuo A."/>
            <person name="Riley R."/>
            <person name="Mondo S."/>
            <person name="Labutti K."/>
            <person name="Haridas S."/>
            <person name="Pangalinan J."/>
            <person name="Salamov A.A."/>
            <person name="Simmons B.A."/>
            <person name="Magnuson J.K."/>
            <person name="Chen J."/>
            <person name="Drula E."/>
            <person name="Henrissat B."/>
            <person name="Wiebenga A."/>
            <person name="Lubbers R.J."/>
            <person name="Gomes A.C."/>
            <person name="Makela M.R."/>
            <person name="Stajich J."/>
            <person name="Grigoriev I.V."/>
            <person name="Mortensen U.H."/>
            <person name="De Vries R.P."/>
            <person name="Baker S.E."/>
            <person name="Andersen M.R."/>
        </authorList>
    </citation>
    <scope>NUCLEOTIDE SEQUENCE [LARGE SCALE GENOMIC DNA]</scope>
    <source>
        <strain evidence="4 5">CBS 209.92</strain>
    </source>
</reference>
<evidence type="ECO:0000313" key="4">
    <source>
        <dbReference type="EMBL" id="KAL2785009.1"/>
    </source>
</evidence>
<evidence type="ECO:0000256" key="2">
    <source>
        <dbReference type="ARBA" id="ARBA00015560"/>
    </source>
</evidence>